<name>C0FQE4_9FIRM</name>
<sequence length="66" mass="8109">MDEIMAEQKQQEELQQENEVLDKKQLKAAKKLEKRRENRKIQMIWMEMRKPLEEKSLFSLSRLLSF</sequence>
<proteinExistence type="predicted"/>
<protein>
    <submittedName>
        <fullName evidence="1">Uncharacterized protein</fullName>
    </submittedName>
</protein>
<dbReference type="EMBL" id="ACFY01000040">
    <property type="protein sequence ID" value="EEG95166.1"/>
    <property type="molecule type" value="Genomic_DNA"/>
</dbReference>
<dbReference type="Proteomes" id="UP000003561">
    <property type="component" value="Unassembled WGS sequence"/>
</dbReference>
<dbReference type="RefSeq" id="WP_007883775.1">
    <property type="nucleotide sequence ID" value="NZ_ACFY01000040.1"/>
</dbReference>
<gene>
    <name evidence="1" type="ORF">ROSEINA2194_00948</name>
</gene>
<comment type="caution">
    <text evidence="1">The sequence shown here is derived from an EMBL/GenBank/DDBJ whole genome shotgun (WGS) entry which is preliminary data.</text>
</comment>
<reference evidence="1 2" key="2">
    <citation type="submission" date="2009-03" db="EMBL/GenBank/DDBJ databases">
        <title>Draft genome sequence of Roseburia inulinivorans (DSM 16841).</title>
        <authorList>
            <person name="Sudarsanam P."/>
            <person name="Ley R."/>
            <person name="Guruge J."/>
            <person name="Turnbaugh P.J."/>
            <person name="Mahowald M."/>
            <person name="Liep D."/>
            <person name="Gordon J."/>
        </authorList>
    </citation>
    <scope>NUCLEOTIDE SEQUENCE [LARGE SCALE GENOMIC DNA]</scope>
    <source>
        <strain evidence="1 2">DSM 16841</strain>
    </source>
</reference>
<dbReference type="AlphaFoldDB" id="C0FQE4"/>
<accession>C0FQE4</accession>
<evidence type="ECO:0000313" key="1">
    <source>
        <dbReference type="EMBL" id="EEG95166.1"/>
    </source>
</evidence>
<evidence type="ECO:0000313" key="2">
    <source>
        <dbReference type="Proteomes" id="UP000003561"/>
    </source>
</evidence>
<organism evidence="1 2">
    <name type="scientific">Roseburia inulinivorans DSM 16841</name>
    <dbReference type="NCBI Taxonomy" id="622312"/>
    <lineage>
        <taxon>Bacteria</taxon>
        <taxon>Bacillati</taxon>
        <taxon>Bacillota</taxon>
        <taxon>Clostridia</taxon>
        <taxon>Lachnospirales</taxon>
        <taxon>Lachnospiraceae</taxon>
        <taxon>Roseburia</taxon>
    </lineage>
</organism>
<reference evidence="1 2" key="1">
    <citation type="submission" date="2009-02" db="EMBL/GenBank/DDBJ databases">
        <authorList>
            <person name="Fulton L."/>
            <person name="Clifton S."/>
            <person name="Fulton B."/>
            <person name="Xu J."/>
            <person name="Minx P."/>
            <person name="Pepin K.H."/>
            <person name="Johnson M."/>
            <person name="Bhonagiri V."/>
            <person name="Nash W.E."/>
            <person name="Mardis E.R."/>
            <person name="Wilson R.K."/>
        </authorList>
    </citation>
    <scope>NUCLEOTIDE SEQUENCE [LARGE SCALE GENOMIC DNA]</scope>
    <source>
        <strain evidence="1 2">DSM 16841</strain>
    </source>
</reference>